<dbReference type="GO" id="GO:0006046">
    <property type="term" value="P:N-acetylglucosamine catabolic process"/>
    <property type="evidence" value="ECO:0007669"/>
    <property type="project" value="TreeGrafter"/>
</dbReference>
<dbReference type="PANTHER" id="PTHR11280">
    <property type="entry name" value="GLUCOSAMINE-6-PHOSPHATE ISOMERASE"/>
    <property type="match status" value="1"/>
</dbReference>
<proteinExistence type="predicted"/>
<accession>A0A7X5ZCH9</accession>
<dbReference type="InterPro" id="IPR037171">
    <property type="entry name" value="NagB/RpiA_transferase-like"/>
</dbReference>
<name>A0A7X5ZCH9_9MYCO</name>
<evidence type="ECO:0000313" key="1">
    <source>
        <dbReference type="EMBL" id="NIH95067.1"/>
    </source>
</evidence>
<sequence length="108" mass="11687">MEVVIAPDTGTLGLLAADAIAALLARKPDAVLGLATGSSPLVVYDELIARHQAVHHLVEGSVSAMWPATILQHHPHVTVLLDDAAARRLQLSDYYREAYRSKPDWQGI</sequence>
<dbReference type="Gene3D" id="3.40.50.1360">
    <property type="match status" value="2"/>
</dbReference>
<evidence type="ECO:0000313" key="2">
    <source>
        <dbReference type="Proteomes" id="UP000547444"/>
    </source>
</evidence>
<keyword evidence="1" id="KW-0413">Isomerase</keyword>
<dbReference type="Proteomes" id="UP000547444">
    <property type="component" value="Unassembled WGS sequence"/>
</dbReference>
<comment type="caution">
    <text evidence="1">The sequence shown here is derived from an EMBL/GenBank/DDBJ whole genome shotgun (WGS) entry which is preliminary data.</text>
</comment>
<dbReference type="GO" id="GO:0006043">
    <property type="term" value="P:glucosamine catabolic process"/>
    <property type="evidence" value="ECO:0007669"/>
    <property type="project" value="TreeGrafter"/>
</dbReference>
<dbReference type="GO" id="GO:0016853">
    <property type="term" value="F:isomerase activity"/>
    <property type="evidence" value="ECO:0007669"/>
    <property type="project" value="UniProtKB-KW"/>
</dbReference>
<organism evidence="1 2">
    <name type="scientific">Mycolicibacterium fluoranthenivorans</name>
    <dbReference type="NCBI Taxonomy" id="258505"/>
    <lineage>
        <taxon>Bacteria</taxon>
        <taxon>Bacillati</taxon>
        <taxon>Actinomycetota</taxon>
        <taxon>Actinomycetes</taxon>
        <taxon>Mycobacteriales</taxon>
        <taxon>Mycobacteriaceae</taxon>
        <taxon>Mycolicibacterium</taxon>
    </lineage>
</organism>
<dbReference type="PANTHER" id="PTHR11280:SF5">
    <property type="entry name" value="GLUCOSAMINE-6-PHOSPHATE ISOMERASE"/>
    <property type="match status" value="1"/>
</dbReference>
<dbReference type="InterPro" id="IPR004547">
    <property type="entry name" value="Glucosamine6P_isomerase"/>
</dbReference>
<dbReference type="GO" id="GO:0019262">
    <property type="term" value="P:N-acetylneuraminate catabolic process"/>
    <property type="evidence" value="ECO:0007669"/>
    <property type="project" value="TreeGrafter"/>
</dbReference>
<dbReference type="GO" id="GO:0004342">
    <property type="term" value="F:glucosamine-6-phosphate deaminase activity"/>
    <property type="evidence" value="ECO:0007669"/>
    <property type="project" value="InterPro"/>
</dbReference>
<dbReference type="SUPFAM" id="SSF100950">
    <property type="entry name" value="NagB/RpiA/CoA transferase-like"/>
    <property type="match status" value="2"/>
</dbReference>
<keyword evidence="2" id="KW-1185">Reference proteome</keyword>
<protein>
    <submittedName>
        <fullName evidence="1">6-phosphogluconolactonase/glucosamine-6-phosphate isomerase/deaminase</fullName>
    </submittedName>
</protein>
<dbReference type="RefSeq" id="WP_167157904.1">
    <property type="nucleotide sequence ID" value="NZ_JAANOW010000001.1"/>
</dbReference>
<dbReference type="AlphaFoldDB" id="A0A7X5ZCH9"/>
<dbReference type="GO" id="GO:0005737">
    <property type="term" value="C:cytoplasm"/>
    <property type="evidence" value="ECO:0007669"/>
    <property type="project" value="TreeGrafter"/>
</dbReference>
<gene>
    <name evidence="1" type="ORF">FHU31_002023</name>
</gene>
<dbReference type="GO" id="GO:0042802">
    <property type="term" value="F:identical protein binding"/>
    <property type="evidence" value="ECO:0007669"/>
    <property type="project" value="TreeGrafter"/>
</dbReference>
<reference evidence="1 2" key="1">
    <citation type="submission" date="2020-03" db="EMBL/GenBank/DDBJ databases">
        <title>Sequencing the genomes of 1000 actinobacteria strains.</title>
        <authorList>
            <person name="Klenk H.-P."/>
        </authorList>
    </citation>
    <scope>NUCLEOTIDE SEQUENCE [LARGE SCALE GENOMIC DNA]</scope>
    <source>
        <strain evidence="1 2">DSM 44556</strain>
    </source>
</reference>
<dbReference type="EMBL" id="JAANOW010000001">
    <property type="protein sequence ID" value="NIH95067.1"/>
    <property type="molecule type" value="Genomic_DNA"/>
</dbReference>